<dbReference type="AlphaFoldDB" id="A0A175JQP0"/>
<dbReference type="VEuPathDB" id="AmoebaDB:EHI8A_067880"/>
<dbReference type="SUPFAM" id="SSF49447">
    <property type="entry name" value="Second domain of Mu2 adaptin subunit (ap50) of ap2 adaptor"/>
    <property type="match status" value="1"/>
</dbReference>
<dbReference type="eggNOG" id="ENOG502R25A">
    <property type="taxonomic scope" value="Eukaryota"/>
</dbReference>
<dbReference type="EMBL" id="BDEQ01000001">
    <property type="protein sequence ID" value="GAT95756.1"/>
    <property type="molecule type" value="Genomic_DNA"/>
</dbReference>
<reference evidence="2 3" key="1">
    <citation type="submission" date="2016-05" db="EMBL/GenBank/DDBJ databases">
        <title>First whole genome sequencing of Entamoeba histolytica HM1:IMSS-clone-6.</title>
        <authorList>
            <person name="Mukherjee Avik.K."/>
            <person name="Izumyama S."/>
            <person name="Nakada-Tsukui K."/>
            <person name="Nozaki T."/>
        </authorList>
    </citation>
    <scope>NUCLEOTIDE SEQUENCE [LARGE SCALE GENOMIC DNA]</scope>
    <source>
        <strain evidence="2 3">HM1:IMSS clone 6</strain>
    </source>
</reference>
<dbReference type="VEuPathDB" id="AmoebaDB:EHI_086210"/>
<evidence type="ECO:0000313" key="3">
    <source>
        <dbReference type="Proteomes" id="UP000078387"/>
    </source>
</evidence>
<feature type="domain" description="MHD" evidence="1">
    <location>
        <begin position="205"/>
        <end position="439"/>
    </location>
</feature>
<dbReference type="PROSITE" id="PS51072">
    <property type="entry name" value="MHD"/>
    <property type="match status" value="1"/>
</dbReference>
<name>A0A175JQP0_ENTHI</name>
<dbReference type="VEuPathDB" id="AmoebaDB:EHI5A_017940"/>
<dbReference type="InterPro" id="IPR036168">
    <property type="entry name" value="AP2_Mu_C_sf"/>
</dbReference>
<accession>A0A175JQP0</accession>
<gene>
    <name evidence="2" type="ORF">CL6EHI_086210</name>
</gene>
<evidence type="ECO:0000313" key="2">
    <source>
        <dbReference type="EMBL" id="GAT95756.1"/>
    </source>
</evidence>
<organism evidence="2 3">
    <name type="scientific">Entamoeba histolytica</name>
    <dbReference type="NCBI Taxonomy" id="5759"/>
    <lineage>
        <taxon>Eukaryota</taxon>
        <taxon>Amoebozoa</taxon>
        <taxon>Evosea</taxon>
        <taxon>Archamoebae</taxon>
        <taxon>Mastigamoebida</taxon>
        <taxon>Entamoebidae</taxon>
        <taxon>Entamoeba</taxon>
    </lineage>
</organism>
<proteinExistence type="predicted"/>
<dbReference type="VEuPathDB" id="AmoebaDB:KM1_018390"/>
<protein>
    <recommendedName>
        <fullName evidence="1">MHD domain-containing protein</fullName>
    </recommendedName>
</protein>
<dbReference type="VEuPathDB" id="AmoebaDB:EHI7A_007450"/>
<dbReference type="Proteomes" id="UP000078387">
    <property type="component" value="Unassembled WGS sequence"/>
</dbReference>
<comment type="caution">
    <text evidence="2">The sequence shown here is derived from an EMBL/GenBank/DDBJ whole genome shotgun (WGS) entry which is preliminary data.</text>
</comment>
<sequence length="439" mass="50226">MLLSFSVFNSKGCRLYHLQTKGSERKQLLEFVISEAILAKEKVISPMRWKGDAAYFMFIGGCWCIIITDEKIGVDSMILHYTIQAIEEVFPISELSIIKNVNLLESIVRDCIGDGILHSVNYFDVLRDVQPPQRVEMIPELLEVQHPFHRKEYQEGMTFGLKQREWNNNYIVNGISQTGFERAEPSYECLDKYNTLPIEKTMFEPEKIFLVQQEEINVTFKSNGEIESSMIQGGLKSTVYSVGVKSIQFTIDSIDFQSNQLTINQKLEGTKDSGVLLWQNPYGTIPILSYQGNVKTYPLLLRGNTNVDKHSLTIYITYSLIGQTYLHSFCFHLPQQVKSIETNPPNYTTIGRTLFLYLAKKNNNNKKQEGSLRITLKYRNEAQPHKSDIPFGWFDFESSFSTSTLGLPTITQKSVSEIPIEQQIICKSGTYGMNFIDES</sequence>
<dbReference type="InterPro" id="IPR028565">
    <property type="entry name" value="MHD"/>
</dbReference>
<evidence type="ECO:0000259" key="1">
    <source>
        <dbReference type="PROSITE" id="PS51072"/>
    </source>
</evidence>